<dbReference type="Proteomes" id="UP000321361">
    <property type="component" value="Unassembled WGS sequence"/>
</dbReference>
<dbReference type="PATRIC" id="fig|417368.6.peg.1283"/>
<dbReference type="EMBL" id="BJUG01000012">
    <property type="protein sequence ID" value="GEK37865.1"/>
    <property type="molecule type" value="Genomic_DNA"/>
</dbReference>
<organism evidence="2 3">
    <name type="scientific">Enterococcus thailandicus</name>
    <dbReference type="NCBI Taxonomy" id="417368"/>
    <lineage>
        <taxon>Bacteria</taxon>
        <taxon>Bacillati</taxon>
        <taxon>Bacillota</taxon>
        <taxon>Bacilli</taxon>
        <taxon>Lactobacillales</taxon>
        <taxon>Enterococcaceae</taxon>
        <taxon>Enterococcus</taxon>
    </lineage>
</organism>
<protein>
    <submittedName>
        <fullName evidence="2">Uncharacterized protein</fullName>
    </submittedName>
</protein>
<reference evidence="2 3" key="1">
    <citation type="submission" date="2016-04" db="EMBL/GenBank/DDBJ databases">
        <title>Draft genome of an Enterococcus thailandicus strain isolated from bovine feces.</title>
        <authorList>
            <person name="Beukers A.G."/>
            <person name="Zaheer R."/>
            <person name="Goji N."/>
            <person name="Cook S.R."/>
            <person name="Amoako K."/>
            <person name="Chaves A.V."/>
            <person name="Ward M.P."/>
            <person name="Mcallister T.A."/>
        </authorList>
    </citation>
    <scope>NUCLEOTIDE SEQUENCE [LARGE SCALE GENOMIC DNA]</scope>
    <source>
        <strain evidence="2 3">F0711D 46</strain>
    </source>
</reference>
<dbReference type="Proteomes" id="UP000078516">
    <property type="component" value="Unassembled WGS sequence"/>
</dbReference>
<evidence type="ECO:0000313" key="1">
    <source>
        <dbReference type="EMBL" id="GEK37865.1"/>
    </source>
</evidence>
<name>A0A179EVU2_ENTTH</name>
<dbReference type="RefSeq" id="WP_067481125.1">
    <property type="nucleotide sequence ID" value="NZ_BJUG01000012.1"/>
</dbReference>
<reference evidence="1 4" key="2">
    <citation type="submission" date="2019-07" db="EMBL/GenBank/DDBJ databases">
        <title>Whole genome shotgun sequence of Enterococcus thailandicus NBRC 101867.</title>
        <authorList>
            <person name="Hosoyama A."/>
            <person name="Uohara A."/>
            <person name="Ohji S."/>
            <person name="Ichikawa N."/>
        </authorList>
    </citation>
    <scope>NUCLEOTIDE SEQUENCE [LARGE SCALE GENOMIC DNA]</scope>
    <source>
        <strain evidence="1 4">NBRC 101867</strain>
    </source>
</reference>
<proteinExistence type="predicted"/>
<gene>
    <name evidence="2" type="ORF">A6E74_01705</name>
    <name evidence="1" type="ORF">ETH01_21520</name>
</gene>
<dbReference type="AlphaFoldDB" id="A0A179EVU2"/>
<dbReference type="OrthoDB" id="2194717at2"/>
<dbReference type="GeneID" id="77487577"/>
<keyword evidence="3" id="KW-1185">Reference proteome</keyword>
<evidence type="ECO:0000313" key="3">
    <source>
        <dbReference type="Proteomes" id="UP000078516"/>
    </source>
</evidence>
<dbReference type="KEGG" id="eth:CK496_07975"/>
<comment type="caution">
    <text evidence="2">The sequence shown here is derived from an EMBL/GenBank/DDBJ whole genome shotgun (WGS) entry which is preliminary data.</text>
</comment>
<sequence>MFEILYNQTLTETITWLQEEKVEIIGELVLFPSTDYLQKSLAATPSELTITVTEYLQMFDHYELVARTIDGDYLLANEHEVVMLPHSHIKEDFLYYYDTFSSLIIKYANSKNSIETFFKK</sequence>
<evidence type="ECO:0000313" key="2">
    <source>
        <dbReference type="EMBL" id="OAQ57110.1"/>
    </source>
</evidence>
<dbReference type="EMBL" id="LWMN01000001">
    <property type="protein sequence ID" value="OAQ57110.1"/>
    <property type="molecule type" value="Genomic_DNA"/>
</dbReference>
<accession>A0A179EVU2</accession>
<evidence type="ECO:0000313" key="4">
    <source>
        <dbReference type="Proteomes" id="UP000321361"/>
    </source>
</evidence>